<organism evidence="2 3">
    <name type="scientific">Dipteronia sinensis</name>
    <dbReference type="NCBI Taxonomy" id="43782"/>
    <lineage>
        <taxon>Eukaryota</taxon>
        <taxon>Viridiplantae</taxon>
        <taxon>Streptophyta</taxon>
        <taxon>Embryophyta</taxon>
        <taxon>Tracheophyta</taxon>
        <taxon>Spermatophyta</taxon>
        <taxon>Magnoliopsida</taxon>
        <taxon>eudicotyledons</taxon>
        <taxon>Gunneridae</taxon>
        <taxon>Pentapetalae</taxon>
        <taxon>rosids</taxon>
        <taxon>malvids</taxon>
        <taxon>Sapindales</taxon>
        <taxon>Sapindaceae</taxon>
        <taxon>Hippocastanoideae</taxon>
        <taxon>Acereae</taxon>
        <taxon>Dipteronia</taxon>
    </lineage>
</organism>
<protein>
    <recommendedName>
        <fullName evidence="1">Reverse transcriptase zinc-binding domain-containing protein</fullName>
    </recommendedName>
</protein>
<evidence type="ECO:0000313" key="2">
    <source>
        <dbReference type="EMBL" id="KAK3184006.1"/>
    </source>
</evidence>
<name>A0AAE0DRZ4_9ROSI</name>
<dbReference type="Pfam" id="PF13966">
    <property type="entry name" value="zf-RVT"/>
    <property type="match status" value="1"/>
</dbReference>
<proteinExistence type="predicted"/>
<evidence type="ECO:0000259" key="1">
    <source>
        <dbReference type="Pfam" id="PF13966"/>
    </source>
</evidence>
<gene>
    <name evidence="2" type="ORF">Dsin_031292</name>
</gene>
<feature type="domain" description="Reverse transcriptase zinc-binding" evidence="1">
    <location>
        <begin position="2"/>
        <end position="54"/>
    </location>
</feature>
<accession>A0AAE0DRZ4</accession>
<dbReference type="EMBL" id="JANJYJ010000010">
    <property type="protein sequence ID" value="KAK3184006.1"/>
    <property type="molecule type" value="Genomic_DNA"/>
</dbReference>
<reference evidence="2" key="1">
    <citation type="journal article" date="2023" name="Plant J.">
        <title>Genome sequences and population genomics provide insights into the demographic history, inbreeding, and mutation load of two 'living fossil' tree species of Dipteronia.</title>
        <authorList>
            <person name="Feng Y."/>
            <person name="Comes H.P."/>
            <person name="Chen J."/>
            <person name="Zhu S."/>
            <person name="Lu R."/>
            <person name="Zhang X."/>
            <person name="Li P."/>
            <person name="Qiu J."/>
            <person name="Olsen K.M."/>
            <person name="Qiu Y."/>
        </authorList>
    </citation>
    <scope>NUCLEOTIDE SEQUENCE</scope>
    <source>
        <strain evidence="2">NBL</strain>
    </source>
</reference>
<dbReference type="Proteomes" id="UP001281410">
    <property type="component" value="Unassembled WGS sequence"/>
</dbReference>
<dbReference type="InterPro" id="IPR026960">
    <property type="entry name" value="RVT-Znf"/>
</dbReference>
<sequence>MIPSKIKLFIWRACNNWLPTQMSLVLRKIPVDNRCPLHSRRPESTMHAFWCCPSLKPLRSACTFMKGAEFHDSGEFFDILLSNKFKLLQCCVWFFGVLELVS</sequence>
<keyword evidence="3" id="KW-1185">Reference proteome</keyword>
<dbReference type="AlphaFoldDB" id="A0AAE0DRZ4"/>
<evidence type="ECO:0000313" key="3">
    <source>
        <dbReference type="Proteomes" id="UP001281410"/>
    </source>
</evidence>
<comment type="caution">
    <text evidence="2">The sequence shown here is derived from an EMBL/GenBank/DDBJ whole genome shotgun (WGS) entry which is preliminary data.</text>
</comment>